<accession>A0A835EAV7</accession>
<comment type="caution">
    <text evidence="2">The sequence shown here is derived from an EMBL/GenBank/DDBJ whole genome shotgun (WGS) entry which is preliminary data.</text>
</comment>
<name>A0A835EAV7_9POAL</name>
<evidence type="ECO:0000313" key="2">
    <source>
        <dbReference type="EMBL" id="KAF8677074.1"/>
    </source>
</evidence>
<feature type="region of interest" description="Disordered" evidence="1">
    <location>
        <begin position="25"/>
        <end position="63"/>
    </location>
</feature>
<evidence type="ECO:0000313" key="3">
    <source>
        <dbReference type="Proteomes" id="UP000636709"/>
    </source>
</evidence>
<protein>
    <submittedName>
        <fullName evidence="2">Uncharacterized protein</fullName>
    </submittedName>
</protein>
<sequence>MCLPLTLAGDDKQEWGTRGKLFLAKPSTRRTRGGPPGRQGALVLGALPSPVRRRKPEDGSSNLCRLARGTRRARHTPQSFEVAVAEGGGGSDGQLGLAELVKAAPPPDASRNSAPVMVPVWEGNRQRHHATRRTGGAAAITGEREEWERRMTMARRKVTVEELQRIKKIREIKQRKNKRKTELDDDSIERPTRPARTVAATSTRS</sequence>
<feature type="region of interest" description="Disordered" evidence="1">
    <location>
        <begin position="173"/>
        <end position="205"/>
    </location>
</feature>
<organism evidence="2 3">
    <name type="scientific">Digitaria exilis</name>
    <dbReference type="NCBI Taxonomy" id="1010633"/>
    <lineage>
        <taxon>Eukaryota</taxon>
        <taxon>Viridiplantae</taxon>
        <taxon>Streptophyta</taxon>
        <taxon>Embryophyta</taxon>
        <taxon>Tracheophyta</taxon>
        <taxon>Spermatophyta</taxon>
        <taxon>Magnoliopsida</taxon>
        <taxon>Liliopsida</taxon>
        <taxon>Poales</taxon>
        <taxon>Poaceae</taxon>
        <taxon>PACMAD clade</taxon>
        <taxon>Panicoideae</taxon>
        <taxon>Panicodae</taxon>
        <taxon>Paniceae</taxon>
        <taxon>Anthephorinae</taxon>
        <taxon>Digitaria</taxon>
    </lineage>
</organism>
<evidence type="ECO:0000256" key="1">
    <source>
        <dbReference type="SAM" id="MobiDB-lite"/>
    </source>
</evidence>
<dbReference type="Proteomes" id="UP000636709">
    <property type="component" value="Unassembled WGS sequence"/>
</dbReference>
<dbReference type="AlphaFoldDB" id="A0A835EAV7"/>
<dbReference type="EMBL" id="JACEFO010002150">
    <property type="protein sequence ID" value="KAF8677074.1"/>
    <property type="molecule type" value="Genomic_DNA"/>
</dbReference>
<gene>
    <name evidence="2" type="ORF">HU200_046535</name>
</gene>
<reference evidence="2" key="1">
    <citation type="submission" date="2020-07" db="EMBL/GenBank/DDBJ databases">
        <title>Genome sequence and genetic diversity analysis of an under-domesticated orphan crop, white fonio (Digitaria exilis).</title>
        <authorList>
            <person name="Bennetzen J.L."/>
            <person name="Chen S."/>
            <person name="Ma X."/>
            <person name="Wang X."/>
            <person name="Yssel A.E.J."/>
            <person name="Chaluvadi S.R."/>
            <person name="Johnson M."/>
            <person name="Gangashetty P."/>
            <person name="Hamidou F."/>
            <person name="Sanogo M.D."/>
            <person name="Zwaenepoel A."/>
            <person name="Wallace J."/>
            <person name="Van De Peer Y."/>
            <person name="Van Deynze A."/>
        </authorList>
    </citation>
    <scope>NUCLEOTIDE SEQUENCE</scope>
    <source>
        <tissue evidence="2">Leaves</tissue>
    </source>
</reference>
<proteinExistence type="predicted"/>
<keyword evidence="3" id="KW-1185">Reference proteome</keyword>